<accession>A0A0B2UPH4</accession>
<protein>
    <submittedName>
        <fullName evidence="1">Uncharacterized protein</fullName>
    </submittedName>
</protein>
<evidence type="ECO:0000313" key="1">
    <source>
        <dbReference type="EMBL" id="KHN70825.1"/>
    </source>
</evidence>
<dbReference type="AlphaFoldDB" id="A0A0B2UPH4"/>
<keyword evidence="2" id="KW-1185">Reference proteome</keyword>
<dbReference type="EMBL" id="JPKZ01022848">
    <property type="protein sequence ID" value="KHN70825.1"/>
    <property type="molecule type" value="Genomic_DNA"/>
</dbReference>
<comment type="caution">
    <text evidence="1">The sequence shown here is derived from an EMBL/GenBank/DDBJ whole genome shotgun (WGS) entry which is preliminary data.</text>
</comment>
<organism evidence="1 2">
    <name type="scientific">Toxocara canis</name>
    <name type="common">Canine roundworm</name>
    <dbReference type="NCBI Taxonomy" id="6265"/>
    <lineage>
        <taxon>Eukaryota</taxon>
        <taxon>Metazoa</taxon>
        <taxon>Ecdysozoa</taxon>
        <taxon>Nematoda</taxon>
        <taxon>Chromadorea</taxon>
        <taxon>Rhabditida</taxon>
        <taxon>Spirurina</taxon>
        <taxon>Ascaridomorpha</taxon>
        <taxon>Ascaridoidea</taxon>
        <taxon>Toxocaridae</taxon>
        <taxon>Toxocara</taxon>
    </lineage>
</organism>
<name>A0A0B2UPH4_TOXCA</name>
<reference evidence="1 2" key="1">
    <citation type="submission" date="2014-11" db="EMBL/GenBank/DDBJ databases">
        <title>Genetic blueprint of the zoonotic pathogen Toxocara canis.</title>
        <authorList>
            <person name="Zhu X.-Q."/>
            <person name="Korhonen P.K."/>
            <person name="Cai H."/>
            <person name="Young N.D."/>
            <person name="Nejsum P."/>
            <person name="von Samson-Himmelstjerna G."/>
            <person name="Boag P.R."/>
            <person name="Tan P."/>
            <person name="Li Q."/>
            <person name="Min J."/>
            <person name="Yang Y."/>
            <person name="Wang X."/>
            <person name="Fang X."/>
            <person name="Hall R.S."/>
            <person name="Hofmann A."/>
            <person name="Sternberg P.W."/>
            <person name="Jex A.R."/>
            <person name="Gasser R.B."/>
        </authorList>
    </citation>
    <scope>NUCLEOTIDE SEQUENCE [LARGE SCALE GENOMIC DNA]</scope>
    <source>
        <strain evidence="1">PN_DK_2014</strain>
    </source>
</reference>
<gene>
    <name evidence="1" type="ORF">Tcan_17325</name>
</gene>
<proteinExistence type="predicted"/>
<dbReference type="Proteomes" id="UP000031036">
    <property type="component" value="Unassembled WGS sequence"/>
</dbReference>
<evidence type="ECO:0000313" key="2">
    <source>
        <dbReference type="Proteomes" id="UP000031036"/>
    </source>
</evidence>
<sequence>MEKLPAASMEITMESMKSQLFKVFKGPIWSDISNTEALELEPEFGVQYLGTSPQFRFQTACLISSCPAADV</sequence>